<evidence type="ECO:0000313" key="3">
    <source>
        <dbReference type="EMBL" id="QOQ79858.1"/>
    </source>
</evidence>
<feature type="binding site" evidence="2">
    <location>
        <begin position="23"/>
        <end position="26"/>
    </location>
    <ligand>
        <name>substrate</name>
    </ligand>
</feature>
<feature type="binding site" evidence="2">
    <location>
        <begin position="199"/>
        <end position="201"/>
    </location>
    <ligand>
        <name>substrate</name>
    </ligand>
</feature>
<protein>
    <recommendedName>
        <fullName evidence="2">Isoprenyl transferase</fullName>
        <ecNumber evidence="2">2.5.1.-</ecNumber>
    </recommendedName>
</protein>
<organism evidence="4 6">
    <name type="scientific">Aerococcus urinaeequi</name>
    <dbReference type="NCBI Taxonomy" id="51665"/>
    <lineage>
        <taxon>Bacteria</taxon>
        <taxon>Bacillati</taxon>
        <taxon>Bacillota</taxon>
        <taxon>Bacilli</taxon>
        <taxon>Lactobacillales</taxon>
        <taxon>Aerococcaceae</taxon>
        <taxon>Aerococcus</taxon>
    </lineage>
</organism>
<dbReference type="PANTHER" id="PTHR10291:SF0">
    <property type="entry name" value="DEHYDRODOLICHYL DIPHOSPHATE SYNTHASE 2"/>
    <property type="match status" value="1"/>
</dbReference>
<feature type="binding site" evidence="2">
    <location>
        <begin position="67"/>
        <end position="69"/>
    </location>
    <ligand>
        <name>substrate</name>
    </ligand>
</feature>
<dbReference type="SUPFAM" id="SSF64005">
    <property type="entry name" value="Undecaprenyl diphosphate synthase"/>
    <property type="match status" value="1"/>
</dbReference>
<evidence type="ECO:0000313" key="5">
    <source>
        <dbReference type="Proteomes" id="UP000595091"/>
    </source>
</evidence>
<comment type="function">
    <text evidence="2">Catalyzes the condensation of isopentenyl diphosphate (IPP) with allylic pyrophosphates generating different type of terpenoids.</text>
</comment>
<evidence type="ECO:0000256" key="1">
    <source>
        <dbReference type="ARBA" id="ARBA00022679"/>
    </source>
</evidence>
<dbReference type="Proteomes" id="UP001164714">
    <property type="component" value="Chromosome"/>
</dbReference>
<keyword evidence="2" id="KW-0479">Metal-binding</keyword>
<feature type="binding site" evidence="2">
    <location>
        <position position="39"/>
    </location>
    <ligand>
        <name>substrate</name>
    </ligand>
</feature>
<feature type="binding site" evidence="2">
    <location>
        <position position="73"/>
    </location>
    <ligand>
        <name>substrate</name>
    </ligand>
</feature>
<dbReference type="EMBL" id="CP114063">
    <property type="protein sequence ID" value="WAT25293.1"/>
    <property type="molecule type" value="Genomic_DNA"/>
</dbReference>
<feature type="binding site" evidence="2">
    <location>
        <position position="22"/>
    </location>
    <ligand>
        <name>Mg(2+)</name>
        <dbReference type="ChEBI" id="CHEBI:18420"/>
    </ligand>
</feature>
<dbReference type="KEGG" id="aui:APT62_05510"/>
<dbReference type="GO" id="GO:0005829">
    <property type="term" value="C:cytosol"/>
    <property type="evidence" value="ECO:0007669"/>
    <property type="project" value="TreeGrafter"/>
</dbReference>
<dbReference type="GO" id="GO:0016094">
    <property type="term" value="P:polyprenol biosynthetic process"/>
    <property type="evidence" value="ECO:0007669"/>
    <property type="project" value="TreeGrafter"/>
</dbReference>
<evidence type="ECO:0000256" key="2">
    <source>
        <dbReference type="HAMAP-Rule" id="MF_01139"/>
    </source>
</evidence>
<evidence type="ECO:0000313" key="6">
    <source>
        <dbReference type="Proteomes" id="UP001164714"/>
    </source>
</evidence>
<reference evidence="3 5" key="1">
    <citation type="submission" date="2020-10" db="EMBL/GenBank/DDBJ databases">
        <title>Plasmid carrying two tetracycline resistance determinant.</title>
        <authorList>
            <person name="Yang Q."/>
        </authorList>
    </citation>
    <scope>NUCLEOTIDE SEQUENCE [LARGE SCALE GENOMIC DNA]</scope>
    <source>
        <strain evidence="3 5">T43</strain>
    </source>
</reference>
<dbReference type="EMBL" id="CP063065">
    <property type="protein sequence ID" value="QOQ79858.1"/>
    <property type="molecule type" value="Genomic_DNA"/>
</dbReference>
<dbReference type="GO" id="GO:0008834">
    <property type="term" value="F:ditrans,polycis-undecaprenyl-diphosphate synthase [(2E,6E)-farnesyl-diphosphate specific] activity"/>
    <property type="evidence" value="ECO:0007669"/>
    <property type="project" value="TreeGrafter"/>
</dbReference>
<dbReference type="Pfam" id="PF01255">
    <property type="entry name" value="Prenyltransf"/>
    <property type="match status" value="1"/>
</dbReference>
<dbReference type="Proteomes" id="UP000595091">
    <property type="component" value="Chromosome"/>
</dbReference>
<dbReference type="NCBIfam" id="TIGR00055">
    <property type="entry name" value="uppS"/>
    <property type="match status" value="1"/>
</dbReference>
<proteinExistence type="inferred from homology"/>
<comment type="cofactor">
    <cofactor evidence="2">
        <name>Mg(2+)</name>
        <dbReference type="ChEBI" id="CHEBI:18420"/>
    </cofactor>
    <text evidence="2">Binds 2 magnesium ions per subunit.</text>
</comment>
<accession>A0A0U4WYE8</accession>
<sequence length="248" mass="28002">MVTEVNYNPELLVPNHIAVIMDGNGRWAQARGLKRTDGHSEGLKALKRVVIAAHKMGVKVLTAYAFSTENWKRPITEVNYLMGLPKVLNDEILPDLIDNNVQVRMSGNFDKVPLGTKKYIQNAMNRTKDNTGLILNIAFNYGSRDEITKAVQNIATSVANGDLKVKDISEQTISDNLYTAQLGEYADPDLLIRSSGEVRLSNYLLWQLAYSEMVFTDTKWPDFDEAVMQECVGEFQRRNRRFGAIDNK</sequence>
<feature type="binding site" evidence="2">
    <location>
        <position position="71"/>
    </location>
    <ligand>
        <name>substrate</name>
    </ligand>
</feature>
<name>A0A0U4WYE8_9LACT</name>
<dbReference type="NCBIfam" id="NF011405">
    <property type="entry name" value="PRK14830.1"/>
    <property type="match status" value="1"/>
</dbReference>
<dbReference type="CDD" id="cd00475">
    <property type="entry name" value="Cis_IPPS"/>
    <property type="match status" value="1"/>
</dbReference>
<dbReference type="FunFam" id="3.40.1180.10:FF:000001">
    <property type="entry name" value="(2E,6E)-farnesyl-diphosphate-specific ditrans,polycis-undecaprenyl-diphosphate synthase"/>
    <property type="match status" value="1"/>
</dbReference>
<feature type="active site" description="Proton acceptor" evidence="2">
    <location>
        <position position="70"/>
    </location>
</feature>
<gene>
    <name evidence="3" type="ORF">IMX20_04070</name>
    <name evidence="4" type="ORF">OZ415_04305</name>
</gene>
<dbReference type="PROSITE" id="PS01066">
    <property type="entry name" value="UPP_SYNTHASE"/>
    <property type="match status" value="1"/>
</dbReference>
<comment type="similarity">
    <text evidence="2">Belongs to the UPP synthase family.</text>
</comment>
<dbReference type="RefSeq" id="WP_059134567.1">
    <property type="nucleotide sequence ID" value="NZ_CANSXX010000006.1"/>
</dbReference>
<evidence type="ECO:0000313" key="4">
    <source>
        <dbReference type="EMBL" id="WAT25293.1"/>
    </source>
</evidence>
<keyword evidence="1 2" id="KW-0808">Transferase</keyword>
<feature type="binding site" evidence="2">
    <location>
        <position position="35"/>
    </location>
    <ligand>
        <name>substrate</name>
    </ligand>
</feature>
<dbReference type="InterPro" id="IPR036424">
    <property type="entry name" value="UPP_synth-like_sf"/>
</dbReference>
<feature type="binding site" evidence="2">
    <location>
        <position position="27"/>
    </location>
    <ligand>
        <name>substrate</name>
    </ligand>
</feature>
<dbReference type="AlphaFoldDB" id="A0A0U4WYE8"/>
<dbReference type="InterPro" id="IPR018520">
    <property type="entry name" value="UPP_synth-like_CS"/>
</dbReference>
<dbReference type="InterPro" id="IPR001441">
    <property type="entry name" value="UPP_synth-like"/>
</dbReference>
<dbReference type="GO" id="GO:0000287">
    <property type="term" value="F:magnesium ion binding"/>
    <property type="evidence" value="ECO:0007669"/>
    <property type="project" value="UniProtKB-UniRule"/>
</dbReference>
<dbReference type="PANTHER" id="PTHR10291">
    <property type="entry name" value="DEHYDRODOLICHYL DIPHOSPHATE SYNTHASE FAMILY MEMBER"/>
    <property type="match status" value="1"/>
</dbReference>
<dbReference type="Gene3D" id="3.40.1180.10">
    <property type="entry name" value="Decaprenyl diphosphate synthase-like"/>
    <property type="match status" value="1"/>
</dbReference>
<feature type="active site" evidence="2">
    <location>
        <position position="22"/>
    </location>
</feature>
<comment type="subunit">
    <text evidence="2">Homodimer.</text>
</comment>
<reference evidence="4" key="2">
    <citation type="submission" date="2022-12" db="EMBL/GenBank/DDBJ databases">
        <title>Whole genome sequence analysis of a duck derived balloon bacteium Aerococcus urinaeequi henan2020.</title>
        <authorList>
            <person name="Zhang H."/>
            <person name="Qiao H.X."/>
            <person name="Bian C.Z."/>
            <person name="Shu J.C."/>
        </authorList>
    </citation>
    <scope>NUCLEOTIDE SEQUENCE</scope>
    <source>
        <strain evidence="4">2020-HN-1</strain>
    </source>
</reference>
<dbReference type="GO" id="GO:0030145">
    <property type="term" value="F:manganese ion binding"/>
    <property type="evidence" value="ECO:0007669"/>
    <property type="project" value="TreeGrafter"/>
</dbReference>
<dbReference type="OrthoDB" id="4191603at2"/>
<feature type="binding site" evidence="2">
    <location>
        <position position="212"/>
    </location>
    <ligand>
        <name>Mg(2+)</name>
        <dbReference type="ChEBI" id="CHEBI:18420"/>
    </ligand>
</feature>
<dbReference type="HAMAP" id="MF_01139">
    <property type="entry name" value="ISPT"/>
    <property type="match status" value="1"/>
</dbReference>
<feature type="binding site" evidence="2">
    <location>
        <position position="193"/>
    </location>
    <ligand>
        <name>substrate</name>
    </ligand>
</feature>
<keyword evidence="2" id="KW-0460">Magnesium</keyword>
<dbReference type="EC" id="2.5.1.-" evidence="2"/>